<evidence type="ECO:0000256" key="1">
    <source>
        <dbReference type="SAM" id="MobiDB-lite"/>
    </source>
</evidence>
<dbReference type="Proteomes" id="UP001465976">
    <property type="component" value="Unassembled WGS sequence"/>
</dbReference>
<dbReference type="EMBL" id="JBAHYK010002670">
    <property type="protein sequence ID" value="KAL0564610.1"/>
    <property type="molecule type" value="Genomic_DNA"/>
</dbReference>
<gene>
    <name evidence="2" type="ORF">V5O48_017432</name>
</gene>
<organism evidence="2 3">
    <name type="scientific">Marasmius crinis-equi</name>
    <dbReference type="NCBI Taxonomy" id="585013"/>
    <lineage>
        <taxon>Eukaryota</taxon>
        <taxon>Fungi</taxon>
        <taxon>Dikarya</taxon>
        <taxon>Basidiomycota</taxon>
        <taxon>Agaricomycotina</taxon>
        <taxon>Agaricomycetes</taxon>
        <taxon>Agaricomycetidae</taxon>
        <taxon>Agaricales</taxon>
        <taxon>Marasmiineae</taxon>
        <taxon>Marasmiaceae</taxon>
        <taxon>Marasmius</taxon>
    </lineage>
</organism>
<keyword evidence="3" id="KW-1185">Reference proteome</keyword>
<evidence type="ECO:0000313" key="3">
    <source>
        <dbReference type="Proteomes" id="UP001465976"/>
    </source>
</evidence>
<accession>A0ABR3EP02</accession>
<evidence type="ECO:0000313" key="2">
    <source>
        <dbReference type="EMBL" id="KAL0564610.1"/>
    </source>
</evidence>
<protein>
    <submittedName>
        <fullName evidence="2">Uncharacterized protein</fullName>
    </submittedName>
</protein>
<proteinExistence type="predicted"/>
<feature type="region of interest" description="Disordered" evidence="1">
    <location>
        <begin position="113"/>
        <end position="132"/>
    </location>
</feature>
<name>A0ABR3EP02_9AGAR</name>
<reference evidence="2 3" key="1">
    <citation type="submission" date="2024-02" db="EMBL/GenBank/DDBJ databases">
        <title>A draft genome for the cacao thread blight pathogen Marasmius crinis-equi.</title>
        <authorList>
            <person name="Cohen S.P."/>
            <person name="Baruah I.K."/>
            <person name="Amoako-Attah I."/>
            <person name="Bukari Y."/>
            <person name="Meinhardt L.W."/>
            <person name="Bailey B.A."/>
        </authorList>
    </citation>
    <scope>NUCLEOTIDE SEQUENCE [LARGE SCALE GENOMIC DNA]</scope>
    <source>
        <strain evidence="2 3">GH-76</strain>
    </source>
</reference>
<feature type="compositionally biased region" description="Acidic residues" evidence="1">
    <location>
        <begin position="113"/>
        <end position="123"/>
    </location>
</feature>
<comment type="caution">
    <text evidence="2">The sequence shown here is derived from an EMBL/GenBank/DDBJ whole genome shotgun (WGS) entry which is preliminary data.</text>
</comment>
<sequence>MRSFTCGHGMDVETLTSFAHLTAENLPLLEHVRVFTHALGRLINNAPALRNLHVTNNSSNTLFTSLSSVDWSLLTHLRVGEASTVAFIREIATRCTSIISLILDHHRFDSYYEPDSDDSDSEEGGSIQTRTTANPIEWQSLRNLTVTFDGSQTIADRRAPMDDNQVSRDFNRRIIETLESIRTPGLTSLEVNVRDSYDGNRVYQLAAQSTPFEGLISRSQCRINRLKIDLPRTLSVEALLRSLRPLESLQFLAIGAKFCNGHSGDLYGHRARGWCSQLFRALALPSESESEDLVERREICPELKVIEVEGCFADEATAIIDFAMSRPKLGVLKAEFGIPLPEEVNLLLASQEAVQVMREEKGMQVSWTWTEYIYKAASARTPRGRKLSVPGWW</sequence>